<evidence type="ECO:0000256" key="2">
    <source>
        <dbReference type="ARBA" id="ARBA00022475"/>
    </source>
</evidence>
<dbReference type="InterPro" id="IPR007168">
    <property type="entry name" value="Phageshock_PspC_N"/>
</dbReference>
<dbReference type="STRING" id="1291742.LOOC260_105070"/>
<evidence type="ECO:0000313" key="9">
    <source>
        <dbReference type="Proteomes" id="UP000031620"/>
    </source>
</evidence>
<keyword evidence="3 6" id="KW-0812">Transmembrane</keyword>
<organism evidence="8 9">
    <name type="scientific">Paucilactobacillus hokkaidonensis JCM 18461</name>
    <dbReference type="NCBI Taxonomy" id="1291742"/>
    <lineage>
        <taxon>Bacteria</taxon>
        <taxon>Bacillati</taxon>
        <taxon>Bacillota</taxon>
        <taxon>Bacilli</taxon>
        <taxon>Lactobacillales</taxon>
        <taxon>Lactobacillaceae</taxon>
        <taxon>Paucilactobacillus</taxon>
    </lineage>
</organism>
<evidence type="ECO:0000313" key="8">
    <source>
        <dbReference type="EMBL" id="BAP85070.1"/>
    </source>
</evidence>
<evidence type="ECO:0000256" key="6">
    <source>
        <dbReference type="SAM" id="Phobius"/>
    </source>
</evidence>
<dbReference type="PANTHER" id="PTHR33885:SF3">
    <property type="entry name" value="PHAGE SHOCK PROTEIN C"/>
    <property type="match status" value="1"/>
</dbReference>
<comment type="subcellular location">
    <subcellularLocation>
        <location evidence="1">Cell membrane</location>
        <topology evidence="1">Single-pass membrane protein</topology>
    </subcellularLocation>
</comment>
<evidence type="ECO:0000259" key="7">
    <source>
        <dbReference type="Pfam" id="PF04024"/>
    </source>
</evidence>
<dbReference type="Pfam" id="PF04024">
    <property type="entry name" value="PspC"/>
    <property type="match status" value="1"/>
</dbReference>
<keyword evidence="2" id="KW-1003">Cell membrane</keyword>
<dbReference type="RefSeq" id="WP_041092740.1">
    <property type="nucleotide sequence ID" value="NZ_AP014680.1"/>
</dbReference>
<reference evidence="8 9" key="1">
    <citation type="submission" date="2014-11" db="EMBL/GenBank/DDBJ databases">
        <title>Complete genome sequence and analysis of Lactobacillus hokkaidonensis LOOC260T.</title>
        <authorList>
            <person name="Tanizawa Y."/>
            <person name="Tohno M."/>
            <person name="Kaminuma E."/>
            <person name="Nakamura Y."/>
            <person name="Arita M."/>
        </authorList>
    </citation>
    <scope>NUCLEOTIDE SEQUENCE [LARGE SCALE GENOMIC DNA]</scope>
    <source>
        <strain evidence="8 9">LOOC260</strain>
    </source>
</reference>
<gene>
    <name evidence="8" type="ORF">LOOC260_105070</name>
</gene>
<keyword evidence="4 6" id="KW-1133">Transmembrane helix</keyword>
<feature type="domain" description="Phage shock protein PspC N-terminal" evidence="7">
    <location>
        <begin position="2"/>
        <end position="58"/>
    </location>
</feature>
<accession>A0A0A1GSX4</accession>
<dbReference type="AlphaFoldDB" id="A0A0A1GSX4"/>
<dbReference type="Proteomes" id="UP000031620">
    <property type="component" value="Chromosome"/>
</dbReference>
<dbReference type="EMBL" id="AP014680">
    <property type="protein sequence ID" value="BAP85070.1"/>
    <property type="molecule type" value="Genomic_DNA"/>
</dbReference>
<dbReference type="PANTHER" id="PTHR33885">
    <property type="entry name" value="PHAGE SHOCK PROTEIN C"/>
    <property type="match status" value="1"/>
</dbReference>
<dbReference type="GO" id="GO:0005886">
    <property type="term" value="C:plasma membrane"/>
    <property type="evidence" value="ECO:0007669"/>
    <property type="project" value="UniProtKB-SubCell"/>
</dbReference>
<feature type="transmembrane region" description="Helical" evidence="6">
    <location>
        <begin position="31"/>
        <end position="56"/>
    </location>
</feature>
<dbReference type="HOGENOM" id="CLU_143433_3_1_9"/>
<keyword evidence="5 6" id="KW-0472">Membrane</keyword>
<evidence type="ECO:0000256" key="5">
    <source>
        <dbReference type="ARBA" id="ARBA00023136"/>
    </source>
</evidence>
<protein>
    <submittedName>
        <fullName evidence="8">Stress-responsive transcriptional regulator PspC</fullName>
    </submittedName>
</protein>
<proteinExistence type="predicted"/>
<evidence type="ECO:0000256" key="4">
    <source>
        <dbReference type="ARBA" id="ARBA00022989"/>
    </source>
</evidence>
<sequence>MKLHRSHEKIFAGVLGGFAEYLGWDKTLVRIGYAAITLFTAFVPGILLYIVAAIVMPDSEDF</sequence>
<evidence type="ECO:0000256" key="1">
    <source>
        <dbReference type="ARBA" id="ARBA00004162"/>
    </source>
</evidence>
<dbReference type="KEGG" id="lho:LOOC260_105070"/>
<evidence type="ECO:0000256" key="3">
    <source>
        <dbReference type="ARBA" id="ARBA00022692"/>
    </source>
</evidence>
<dbReference type="InterPro" id="IPR052027">
    <property type="entry name" value="PspC"/>
</dbReference>
<name>A0A0A1GSX4_9LACO</name>